<protein>
    <recommendedName>
        <fullName evidence="1">Heterokaryon incompatibility domain-containing protein</fullName>
    </recommendedName>
</protein>
<dbReference type="Proteomes" id="UP001521785">
    <property type="component" value="Unassembled WGS sequence"/>
</dbReference>
<keyword evidence="3" id="KW-1185">Reference proteome</keyword>
<feature type="domain" description="Heterokaryon incompatibility" evidence="1">
    <location>
        <begin position="82"/>
        <end position="266"/>
    </location>
</feature>
<sequence length="586" mass="67334">MPFTRDLPGNFGLRLDDAKKWLQTCLSGHFQCHATHNSPGKHKTLGLPTRLVEVLIVNDSLHARVRSFSDQDQLRLADQIRYLTLSHCWGAQPSSEPQKDLRLKSNNIDNLSRSIPIEELGQLFQDALYVTLHLGYQYIWIDSLCIVQDQIDKDDWEYEAHRMADYYDNSVLTIMASAAKDGNDRLFPSQKLKSLPFPVVNFATPEMNKFARKRAVPLTTFWTGEQPAAETIRAHEQHDEFYVVDLYSWSGLADGPLADRAWVLQEELSSKRILYFGNDQMYWECGMTASETWPVGFPKSMSTLVDGRRIRKNIQYLAEADTESNPKDKDTARFYSSVWFQIIEEYTRRRLSFDSDRLPAIWGIMDRIGKYIEDRDIHGFRASDLIRSLLWRENPLDARLTNPDIGRAPSWSWASLNSQVSWPHWLLTAQEEPYMLFKPDWKDKTDRRVLVAKGPLRSIERNQLCTNSFGACSQYSNSLITSTSEYSFLRAADSSTSVPGVVVTNVSTSRSLVSGSSISNITKVTRLRLSNVASAPRTTSCIAIAYGETIKQSTAYWRFKDWLKTNLYENEYLERHNNGDYVIHIR</sequence>
<gene>
    <name evidence="2" type="ORF">SLS60_008851</name>
</gene>
<reference evidence="2 3" key="1">
    <citation type="submission" date="2024-02" db="EMBL/GenBank/DDBJ databases">
        <title>De novo assembly and annotation of 12 fungi associated with fruit tree decline syndrome in Ontario, Canada.</title>
        <authorList>
            <person name="Sulman M."/>
            <person name="Ellouze W."/>
            <person name="Ilyukhin E."/>
        </authorList>
    </citation>
    <scope>NUCLEOTIDE SEQUENCE [LARGE SCALE GENOMIC DNA]</scope>
    <source>
        <strain evidence="2 3">M42-189</strain>
    </source>
</reference>
<dbReference type="PANTHER" id="PTHR33112:SF8">
    <property type="entry name" value="HETEROKARYON INCOMPATIBILITY DOMAIN-CONTAINING PROTEIN"/>
    <property type="match status" value="1"/>
</dbReference>
<name>A0ABR3QZT2_9PLEO</name>
<evidence type="ECO:0000313" key="3">
    <source>
        <dbReference type="Proteomes" id="UP001521785"/>
    </source>
</evidence>
<proteinExistence type="predicted"/>
<evidence type="ECO:0000313" key="2">
    <source>
        <dbReference type="EMBL" id="KAL1597267.1"/>
    </source>
</evidence>
<dbReference type="EMBL" id="JAKJXO020000013">
    <property type="protein sequence ID" value="KAL1597267.1"/>
    <property type="molecule type" value="Genomic_DNA"/>
</dbReference>
<dbReference type="Pfam" id="PF06985">
    <property type="entry name" value="HET"/>
    <property type="match status" value="1"/>
</dbReference>
<dbReference type="InterPro" id="IPR010730">
    <property type="entry name" value="HET"/>
</dbReference>
<evidence type="ECO:0000259" key="1">
    <source>
        <dbReference type="Pfam" id="PF06985"/>
    </source>
</evidence>
<organism evidence="2 3">
    <name type="scientific">Paraconiothyrium brasiliense</name>
    <dbReference type="NCBI Taxonomy" id="300254"/>
    <lineage>
        <taxon>Eukaryota</taxon>
        <taxon>Fungi</taxon>
        <taxon>Dikarya</taxon>
        <taxon>Ascomycota</taxon>
        <taxon>Pezizomycotina</taxon>
        <taxon>Dothideomycetes</taxon>
        <taxon>Pleosporomycetidae</taxon>
        <taxon>Pleosporales</taxon>
        <taxon>Massarineae</taxon>
        <taxon>Didymosphaeriaceae</taxon>
        <taxon>Paraconiothyrium</taxon>
    </lineage>
</organism>
<comment type="caution">
    <text evidence="2">The sequence shown here is derived from an EMBL/GenBank/DDBJ whole genome shotgun (WGS) entry which is preliminary data.</text>
</comment>
<accession>A0ABR3QZT2</accession>
<dbReference type="PANTHER" id="PTHR33112">
    <property type="entry name" value="DOMAIN PROTEIN, PUTATIVE-RELATED"/>
    <property type="match status" value="1"/>
</dbReference>